<evidence type="ECO:0000313" key="2">
    <source>
        <dbReference type="Proteomes" id="UP001597128"/>
    </source>
</evidence>
<dbReference type="Pfam" id="PF19315">
    <property type="entry name" value="MC_hydratase"/>
    <property type="match status" value="1"/>
</dbReference>
<dbReference type="RefSeq" id="WP_379055088.1">
    <property type="nucleotide sequence ID" value="NZ_JBHTKB010000001.1"/>
</dbReference>
<evidence type="ECO:0000313" key="1">
    <source>
        <dbReference type="EMBL" id="MFD0912293.1"/>
    </source>
</evidence>
<dbReference type="Gene3D" id="3.10.129.10">
    <property type="entry name" value="Hotdog Thioesterase"/>
    <property type="match status" value="1"/>
</dbReference>
<dbReference type="InterPro" id="IPR052342">
    <property type="entry name" value="MCH/BMMD"/>
</dbReference>
<dbReference type="SUPFAM" id="SSF54637">
    <property type="entry name" value="Thioesterase/thiol ester dehydrase-isomerase"/>
    <property type="match status" value="2"/>
</dbReference>
<proteinExistence type="predicted"/>
<gene>
    <name evidence="1" type="ORF">ACFQ1Z_01910</name>
</gene>
<dbReference type="InterPro" id="IPR016790">
    <property type="entry name" value="Thiol_ester_hydratase_Rv0216"/>
</dbReference>
<organism evidence="1 2">
    <name type="scientific">Methylophilus luteus</name>
    <dbReference type="NCBI Taxonomy" id="640108"/>
    <lineage>
        <taxon>Bacteria</taxon>
        <taxon>Pseudomonadati</taxon>
        <taxon>Pseudomonadota</taxon>
        <taxon>Betaproteobacteria</taxon>
        <taxon>Nitrosomonadales</taxon>
        <taxon>Methylophilaceae</taxon>
        <taxon>Methylophilus</taxon>
    </lineage>
</organism>
<dbReference type="EMBL" id="JBHTKB010000001">
    <property type="protein sequence ID" value="MFD0912293.1"/>
    <property type="molecule type" value="Genomic_DNA"/>
</dbReference>
<dbReference type="InterPro" id="IPR029069">
    <property type="entry name" value="HotDog_dom_sf"/>
</dbReference>
<dbReference type="Proteomes" id="UP001597128">
    <property type="component" value="Unassembled WGS sequence"/>
</dbReference>
<dbReference type="PANTHER" id="PTHR43664">
    <property type="entry name" value="MONOAMINE OXIDASE-RELATED"/>
    <property type="match status" value="1"/>
</dbReference>
<comment type="caution">
    <text evidence="1">The sequence shown here is derived from an EMBL/GenBank/DDBJ whole genome shotgun (WGS) entry which is preliminary data.</text>
</comment>
<dbReference type="CDD" id="cd03451">
    <property type="entry name" value="FkbR2"/>
    <property type="match status" value="2"/>
</dbReference>
<accession>A0ABW3F356</accession>
<keyword evidence="2" id="KW-1185">Reference proteome</keyword>
<dbReference type="InterPro" id="IPR048274">
    <property type="entry name" value="MC_hydratase"/>
</dbReference>
<dbReference type="PANTHER" id="PTHR43664:SF1">
    <property type="entry name" value="BETA-METHYLMALYL-COA DEHYDRATASE"/>
    <property type="match status" value="1"/>
</dbReference>
<name>A0ABW3F356_9PROT</name>
<protein>
    <submittedName>
        <fullName evidence="1">MaoC family dehydratase</fullName>
    </submittedName>
</protein>
<reference evidence="2" key="1">
    <citation type="journal article" date="2019" name="Int. J. Syst. Evol. Microbiol.">
        <title>The Global Catalogue of Microorganisms (GCM) 10K type strain sequencing project: providing services to taxonomists for standard genome sequencing and annotation.</title>
        <authorList>
            <consortium name="The Broad Institute Genomics Platform"/>
            <consortium name="The Broad Institute Genome Sequencing Center for Infectious Disease"/>
            <person name="Wu L."/>
            <person name="Ma J."/>
        </authorList>
    </citation>
    <scope>NUCLEOTIDE SEQUENCE [LARGE SCALE GENOMIC DNA]</scope>
    <source>
        <strain evidence="2">CCUG 58412</strain>
    </source>
</reference>
<dbReference type="PIRSF" id="PIRSF021494">
    <property type="entry name" value="Rv0216_prd"/>
    <property type="match status" value="1"/>
</dbReference>
<sequence length="352" mass="38576">MQSKIHAGRFFEDFKLHEVIQHATPRTITAGDSALYIALTGARNPLHCSAPLAQALGYPATPVDDLLAFHIAFGKTVPDVSVNAVANLGYADVRFLQPVYVGDTLTTSSEVIGLKQNSSGKNGVVWVRSTTLNQQQQPVLSWVRWVMVQKRNHAAPAPETVIPELPEFVAPESLAVPANFKLHPDLATATAGKYWWDDYEVGECMRHPAGLTINESDHTLATHLYQNNARLHFDAHLMKSTPQGKRLVYGGVVISACRALSYEGLENAISIVAINGGTHANPSYAGDTIYCLTKVLDKWSLPHPELGALRLRMVGVKNMPPTTLENIKTTHGYHPHVVLDLDYTVLIPRKGN</sequence>